<evidence type="ECO:0000259" key="1">
    <source>
        <dbReference type="Pfam" id="PF08241"/>
    </source>
</evidence>
<dbReference type="EMBL" id="CAADFA010000214">
    <property type="protein sequence ID" value="VFJ58029.1"/>
    <property type="molecule type" value="Genomic_DNA"/>
</dbReference>
<gene>
    <name evidence="2" type="ORF">BECKFM1743A_GA0114220_101882</name>
    <name evidence="4" type="ORF">BECKFM1743B_GA0114221_102097</name>
    <name evidence="3" type="ORF">BECKFM1743C_GA0114222_102147</name>
</gene>
<dbReference type="GO" id="GO:0032259">
    <property type="term" value="P:methylation"/>
    <property type="evidence" value="ECO:0007669"/>
    <property type="project" value="UniProtKB-KW"/>
</dbReference>
<dbReference type="SUPFAM" id="SSF53335">
    <property type="entry name" value="S-adenosyl-L-methionine-dependent methyltransferases"/>
    <property type="match status" value="1"/>
</dbReference>
<dbReference type="EMBL" id="CAADEZ010000188">
    <property type="protein sequence ID" value="VFJ57332.1"/>
    <property type="molecule type" value="Genomic_DNA"/>
</dbReference>
<sequence>MNYFMDDEREAGRLTDKVDPRSWVDRFIRPHMPGVENVLDVGCGPGVLAQCVAEAYGDCRVIGLDASERRLETARKQQVDNLSFEKGDAQRLPFDDDRFDLVYCRFLLEYLPSPRTAIREMARVCRPGGRILLQDLDGQLVWHYPIEPELEEGISQTLPALRETGFDPFIGRKLFHFAVRCGLKDIQVDIEPYHLIARTVDEENLRLWELKLDIALPMIAEAWGSEEKAEQLKAAFIAHLKREDSLTYSNLCTVTGIVP</sequence>
<dbReference type="Pfam" id="PF08241">
    <property type="entry name" value="Methyltransf_11"/>
    <property type="match status" value="1"/>
</dbReference>
<evidence type="ECO:0000313" key="4">
    <source>
        <dbReference type="EMBL" id="VFK11831.1"/>
    </source>
</evidence>
<dbReference type="GO" id="GO:0008757">
    <property type="term" value="F:S-adenosylmethionine-dependent methyltransferase activity"/>
    <property type="evidence" value="ECO:0007669"/>
    <property type="project" value="InterPro"/>
</dbReference>
<dbReference type="AlphaFoldDB" id="A0A450STV7"/>
<evidence type="ECO:0000313" key="3">
    <source>
        <dbReference type="EMBL" id="VFJ58029.1"/>
    </source>
</evidence>
<dbReference type="Gene3D" id="3.40.50.150">
    <property type="entry name" value="Vaccinia Virus protein VP39"/>
    <property type="match status" value="1"/>
</dbReference>
<reference evidence="2" key="1">
    <citation type="submission" date="2019-02" db="EMBL/GenBank/DDBJ databases">
        <authorList>
            <person name="Gruber-Vodicka R. H."/>
            <person name="Seah K. B. B."/>
        </authorList>
    </citation>
    <scope>NUCLEOTIDE SEQUENCE</scope>
    <source>
        <strain evidence="2">BECK_BZ163</strain>
        <strain evidence="4">BECK_BZ164</strain>
        <strain evidence="3">BECK_BZ165</strain>
    </source>
</reference>
<keyword evidence="2" id="KW-0489">Methyltransferase</keyword>
<name>A0A450STV7_9GAMM</name>
<evidence type="ECO:0000313" key="2">
    <source>
        <dbReference type="EMBL" id="VFJ57332.1"/>
    </source>
</evidence>
<dbReference type="InterPro" id="IPR029063">
    <property type="entry name" value="SAM-dependent_MTases_sf"/>
</dbReference>
<dbReference type="InterPro" id="IPR013216">
    <property type="entry name" value="Methyltransf_11"/>
</dbReference>
<dbReference type="PANTHER" id="PTHR43591">
    <property type="entry name" value="METHYLTRANSFERASE"/>
    <property type="match status" value="1"/>
</dbReference>
<dbReference type="CDD" id="cd02440">
    <property type="entry name" value="AdoMet_MTases"/>
    <property type="match status" value="1"/>
</dbReference>
<feature type="domain" description="Methyltransferase type 11" evidence="1">
    <location>
        <begin position="39"/>
        <end position="132"/>
    </location>
</feature>
<keyword evidence="2" id="KW-0808">Transferase</keyword>
<organism evidence="2">
    <name type="scientific">Candidatus Kentrum sp. FM</name>
    <dbReference type="NCBI Taxonomy" id="2126340"/>
    <lineage>
        <taxon>Bacteria</taxon>
        <taxon>Pseudomonadati</taxon>
        <taxon>Pseudomonadota</taxon>
        <taxon>Gammaproteobacteria</taxon>
        <taxon>Candidatus Kentrum</taxon>
    </lineage>
</organism>
<dbReference type="EMBL" id="CAADFL010000209">
    <property type="protein sequence ID" value="VFK11831.1"/>
    <property type="molecule type" value="Genomic_DNA"/>
</dbReference>
<proteinExistence type="predicted"/>
<protein>
    <submittedName>
        <fullName evidence="2">Methyltransferase domain-containing protein</fullName>
    </submittedName>
</protein>
<dbReference type="PANTHER" id="PTHR43591:SF24">
    <property type="entry name" value="2-METHOXY-6-POLYPRENYL-1,4-BENZOQUINOL METHYLASE, MITOCHONDRIAL"/>
    <property type="match status" value="1"/>
</dbReference>
<accession>A0A450STV7</accession>